<feature type="region of interest" description="Disordered" evidence="20">
    <location>
        <begin position="544"/>
        <end position="564"/>
    </location>
</feature>
<feature type="binding site" evidence="16">
    <location>
        <position position="410"/>
    </location>
    <ligand>
        <name>substrate</name>
    </ligand>
</feature>
<dbReference type="Proteomes" id="UP000199236">
    <property type="component" value="Unassembled WGS sequence"/>
</dbReference>
<evidence type="ECO:0000259" key="22">
    <source>
        <dbReference type="Pfam" id="PF02910"/>
    </source>
</evidence>
<keyword evidence="19" id="KW-1003">Cell membrane</keyword>
<dbReference type="GO" id="GO:0009055">
    <property type="term" value="F:electron transfer activity"/>
    <property type="evidence" value="ECO:0007669"/>
    <property type="project" value="TreeGrafter"/>
</dbReference>
<dbReference type="Gene3D" id="3.50.50.60">
    <property type="entry name" value="FAD/NAD(P)-binding domain"/>
    <property type="match status" value="1"/>
</dbReference>
<feature type="binding site" evidence="17">
    <location>
        <position position="233"/>
    </location>
    <ligand>
        <name>FAD</name>
        <dbReference type="ChEBI" id="CHEBI:57692"/>
    </ligand>
</feature>
<dbReference type="FunFam" id="3.50.50.60:FF:000026">
    <property type="entry name" value="Succinate dehydrogenase flavoprotein subunit"/>
    <property type="match status" value="1"/>
</dbReference>
<dbReference type="AlphaFoldDB" id="A0A1I5JG38"/>
<keyword evidence="12 19" id="KW-0472">Membrane</keyword>
<dbReference type="InterPro" id="IPR036188">
    <property type="entry name" value="FAD/NAD-bd_sf"/>
</dbReference>
<feature type="binding site" evidence="17">
    <location>
        <begin position="415"/>
        <end position="416"/>
    </location>
    <ligand>
        <name>FAD</name>
        <dbReference type="ChEBI" id="CHEBI:57692"/>
    </ligand>
</feature>
<feature type="binding site" evidence="16">
    <location>
        <position position="365"/>
    </location>
    <ligand>
        <name>substrate</name>
    </ligand>
</feature>
<dbReference type="EC" id="1.3.5.1" evidence="5 19"/>
<keyword evidence="10 19" id="KW-0249">Electron transport</keyword>
<evidence type="ECO:0000256" key="4">
    <source>
        <dbReference type="ARBA" id="ARBA00011294"/>
    </source>
</evidence>
<dbReference type="UniPathway" id="UPA00223">
    <property type="reaction ID" value="UER01005"/>
</dbReference>
<dbReference type="OrthoDB" id="9806724at2"/>
<dbReference type="GO" id="GO:0022900">
    <property type="term" value="P:electron transport chain"/>
    <property type="evidence" value="ECO:0007669"/>
    <property type="project" value="UniProtKB-UniRule"/>
</dbReference>
<evidence type="ECO:0000256" key="14">
    <source>
        <dbReference type="NCBIfam" id="TIGR01816"/>
    </source>
</evidence>
<dbReference type="Pfam" id="PF02910">
    <property type="entry name" value="Succ_DH_flav_C"/>
    <property type="match status" value="1"/>
</dbReference>
<keyword evidence="19" id="KW-0816">Tricarboxylic acid cycle</keyword>
<dbReference type="RefSeq" id="WP_090074629.1">
    <property type="nucleotide sequence ID" value="NZ_FOVR01000011.1"/>
</dbReference>
<evidence type="ECO:0000256" key="1">
    <source>
        <dbReference type="ARBA" id="ARBA00004515"/>
    </source>
</evidence>
<dbReference type="PANTHER" id="PTHR11632">
    <property type="entry name" value="SUCCINATE DEHYDROGENASE 2 FLAVOPROTEIN SUBUNIT"/>
    <property type="match status" value="1"/>
</dbReference>
<comment type="subunit">
    <text evidence="4">Part of an enzyme complex containing four subunits: a flavoprotein, an iron-sulfur, cytochrome b-556, and a hydrophobic anchor protein.</text>
</comment>
<dbReference type="STRING" id="655353.SAMN04488056_111140"/>
<feature type="domain" description="Fumarate reductase/succinate dehydrogenase flavoprotein-like C-terminal" evidence="22">
    <location>
        <begin position="471"/>
        <end position="615"/>
    </location>
</feature>
<evidence type="ECO:0000256" key="18">
    <source>
        <dbReference type="PIRSR" id="PIRSR611281-4"/>
    </source>
</evidence>
<name>A0A1I5JG38_9HYPH</name>
<comment type="subcellular location">
    <subcellularLocation>
        <location evidence="1 19">Cell inner membrane</location>
        <topology evidence="1 19">Peripheral membrane protein</topology>
        <orientation evidence="1 19">Cytoplasmic side</orientation>
    </subcellularLocation>
</comment>
<dbReference type="NCBIfam" id="TIGR01816">
    <property type="entry name" value="sdhA_forward"/>
    <property type="match status" value="1"/>
</dbReference>
<feature type="binding site" evidence="17">
    <location>
        <begin position="25"/>
        <end position="30"/>
    </location>
    <ligand>
        <name>FAD</name>
        <dbReference type="ChEBI" id="CHEBI:57692"/>
    </ligand>
</feature>
<keyword evidence="24" id="KW-1185">Reference proteome</keyword>
<dbReference type="GO" id="GO:0005886">
    <property type="term" value="C:plasma membrane"/>
    <property type="evidence" value="ECO:0007669"/>
    <property type="project" value="UniProtKB-SubCell"/>
</dbReference>
<keyword evidence="7 19" id="KW-0813">Transport</keyword>
<dbReference type="PIRSF" id="PIRSF000171">
    <property type="entry name" value="SDHA_APRA_LASPO"/>
    <property type="match status" value="1"/>
</dbReference>
<dbReference type="EMBL" id="FOVR01000011">
    <property type="protein sequence ID" value="SFO71784.1"/>
    <property type="molecule type" value="Genomic_DNA"/>
</dbReference>
<proteinExistence type="inferred from homology"/>
<dbReference type="Gene3D" id="3.90.700.10">
    <property type="entry name" value="Succinate dehydrogenase/fumarate reductase flavoprotein, catalytic domain"/>
    <property type="match status" value="1"/>
</dbReference>
<dbReference type="GO" id="GO:0050660">
    <property type="term" value="F:flavin adenine dinucleotide binding"/>
    <property type="evidence" value="ECO:0007669"/>
    <property type="project" value="UniProtKB-UniRule"/>
</dbReference>
<dbReference type="InterPro" id="IPR037099">
    <property type="entry name" value="Fum_R/Succ_DH_flav-like_C_sf"/>
</dbReference>
<dbReference type="InterPro" id="IPR014006">
    <property type="entry name" value="Succ_Dhase_FrdA_Gneg"/>
</dbReference>
<feature type="binding site" evidence="17">
    <location>
        <position position="399"/>
    </location>
    <ligand>
        <name>FAD</name>
        <dbReference type="ChEBI" id="CHEBI:57692"/>
    </ligand>
</feature>
<dbReference type="Gene3D" id="1.20.58.100">
    <property type="entry name" value="Fumarate reductase/succinate dehydrogenase flavoprotein-like, C-terminal domain"/>
    <property type="match status" value="1"/>
</dbReference>
<evidence type="ECO:0000256" key="17">
    <source>
        <dbReference type="PIRSR" id="PIRSR611281-3"/>
    </source>
</evidence>
<evidence type="ECO:0000313" key="23">
    <source>
        <dbReference type="EMBL" id="SFO71784.1"/>
    </source>
</evidence>
<dbReference type="PROSITE" id="PS00504">
    <property type="entry name" value="FRD_SDH_FAD_BINDING"/>
    <property type="match status" value="1"/>
</dbReference>
<evidence type="ECO:0000256" key="19">
    <source>
        <dbReference type="RuleBase" id="RU362051"/>
    </source>
</evidence>
<keyword evidence="11 19" id="KW-0560">Oxidoreductase</keyword>
<evidence type="ECO:0000256" key="3">
    <source>
        <dbReference type="ARBA" id="ARBA00008040"/>
    </source>
</evidence>
<evidence type="ECO:0000256" key="10">
    <source>
        <dbReference type="ARBA" id="ARBA00022982"/>
    </source>
</evidence>
<dbReference type="NCBIfam" id="TIGR01812">
    <property type="entry name" value="sdhA_frdA_Gneg"/>
    <property type="match status" value="1"/>
</dbReference>
<protein>
    <recommendedName>
        <fullName evidence="6 14">Succinate dehydrogenase flavoprotein subunit</fullName>
        <ecNumber evidence="5 19">1.3.5.1</ecNumber>
    </recommendedName>
</protein>
<dbReference type="InterPro" id="IPR003953">
    <property type="entry name" value="FAD-dep_OxRdtase_2_FAD-bd"/>
</dbReference>
<dbReference type="InterPro" id="IPR015939">
    <property type="entry name" value="Fum_Rdtase/Succ_DH_flav-like_C"/>
</dbReference>
<gene>
    <name evidence="23" type="ORF">SAMN04488056_111140</name>
</gene>
<dbReference type="Gene3D" id="4.10.80.40">
    <property type="entry name" value="succinate dehydrogenase protein domain"/>
    <property type="match status" value="1"/>
</dbReference>
<keyword evidence="9 17" id="KW-0274">FAD</keyword>
<feature type="domain" description="FAD-dependent oxidoreductase 2 FAD-binding" evidence="21">
    <location>
        <begin position="20"/>
        <end position="416"/>
    </location>
</feature>
<evidence type="ECO:0000256" key="11">
    <source>
        <dbReference type="ARBA" id="ARBA00023002"/>
    </source>
</evidence>
<comment type="cofactor">
    <cofactor evidence="17">
        <name>FAD</name>
        <dbReference type="ChEBI" id="CHEBI:57692"/>
    </cofactor>
    <text evidence="17">Flavinylated by SdhE, about 5% flavinylation occurs in the absence of SdhE.</text>
</comment>
<dbReference type="SUPFAM" id="SSF46977">
    <property type="entry name" value="Succinate dehydrogenase/fumarate reductase flavoprotein C-terminal domain"/>
    <property type="match status" value="1"/>
</dbReference>
<dbReference type="GO" id="GO:0006099">
    <property type="term" value="P:tricarboxylic acid cycle"/>
    <property type="evidence" value="ECO:0007669"/>
    <property type="project" value="UniProtKB-UniRule"/>
</dbReference>
<comment type="catalytic activity">
    <reaction evidence="13 19">
        <text>a quinone + succinate = fumarate + a quinol</text>
        <dbReference type="Rhea" id="RHEA:40523"/>
        <dbReference type="ChEBI" id="CHEBI:24646"/>
        <dbReference type="ChEBI" id="CHEBI:29806"/>
        <dbReference type="ChEBI" id="CHEBI:30031"/>
        <dbReference type="ChEBI" id="CHEBI:132124"/>
        <dbReference type="EC" id="1.3.5.1"/>
    </reaction>
</comment>
<feature type="binding site" evidence="16">
    <location>
        <position position="254"/>
    </location>
    <ligand>
        <name>substrate</name>
    </ligand>
</feature>
<dbReference type="SUPFAM" id="SSF51905">
    <property type="entry name" value="FAD/NAD(P)-binding domain"/>
    <property type="match status" value="1"/>
</dbReference>
<sequence length="615" mass="67204">MANTYNINGRAYEVHDHYHDVVVLGAGGAGLRATLGMAEQGLRTACVTKVFPTRSHTVAAQGGIAASLENMGPDSWQWHMYDTVKGSDWLGDTDAMEYLAREAPAAVYELEHYGVPFSRTEEGKIYQRPFGGHMQNYGEGPAVQRTCAAADRTGHAILHTLYGQSIRNKAEFYIEYFGLDLLMNEDGTCEGLVAWNLDDGTIHRFNAKMVVLATGGYGRCYFSATSAHTITGDGNAMIARAGLPLQDMEFVQFHPTGIYGAGCLITEGVRGEGGYLVNSEGERFMERYAPSAKDLASRDVVSRCMTIEIREGRGVGPNKDHIFLHLDHLDPDMLAERLPGISESAEIFAGVDVTKEPIPVLPTVHYNMGGIPTNYWGEVLNPTKDDPNAVAPGLMAVGEAACASVHGANRLGSNSLIDLVVFGRAAAIKAGKVIDREAPMPTPNQACFDKIMANFDMVRHANGSQTTAQLRLKMQKSMQNNAAVFRTQETLEQGCKEMAALWGEMGEMKVTDRSLIWNSDLMESLELQNLMINALPTVVGAEARKESRGAHAREDYKDGPLGGRDDENWRKHTLAWVAENGDVKLDYRPVILDPLTSEEEGGIDLAKIAPKARVY</sequence>
<dbReference type="SUPFAM" id="SSF56425">
    <property type="entry name" value="Succinate dehydrogenase/fumarate reductase flavoprotein, catalytic domain"/>
    <property type="match status" value="1"/>
</dbReference>
<evidence type="ECO:0000256" key="16">
    <source>
        <dbReference type="PIRSR" id="PIRSR611281-2"/>
    </source>
</evidence>
<evidence type="ECO:0000256" key="8">
    <source>
        <dbReference type="ARBA" id="ARBA00022630"/>
    </source>
</evidence>
<dbReference type="InterPro" id="IPR027477">
    <property type="entry name" value="Succ_DH/fumarate_Rdtase_cat_sf"/>
</dbReference>
<evidence type="ECO:0000256" key="2">
    <source>
        <dbReference type="ARBA" id="ARBA00004894"/>
    </source>
</evidence>
<dbReference type="FunFam" id="3.90.700.10:FF:000001">
    <property type="entry name" value="Mitochondrial succinate dehydrogenase flavoprotein subunit"/>
    <property type="match status" value="1"/>
</dbReference>
<dbReference type="InterPro" id="IPR011281">
    <property type="entry name" value="Succ_DH_flav_su_fwd"/>
</dbReference>
<organism evidence="23 24">
    <name type="scientific">Cohaesibacter marisflavi</name>
    <dbReference type="NCBI Taxonomy" id="655353"/>
    <lineage>
        <taxon>Bacteria</taxon>
        <taxon>Pseudomonadati</taxon>
        <taxon>Pseudomonadota</taxon>
        <taxon>Alphaproteobacteria</taxon>
        <taxon>Hyphomicrobiales</taxon>
        <taxon>Cohaesibacteraceae</taxon>
    </lineage>
</organism>
<feature type="binding site" evidence="16">
    <location>
        <position position="266"/>
    </location>
    <ligand>
        <name>substrate</name>
    </ligand>
</feature>
<evidence type="ECO:0000256" key="15">
    <source>
        <dbReference type="PIRSR" id="PIRSR000171-1"/>
    </source>
</evidence>
<dbReference type="Pfam" id="PF00890">
    <property type="entry name" value="FAD_binding_2"/>
    <property type="match status" value="1"/>
</dbReference>
<evidence type="ECO:0000256" key="9">
    <source>
        <dbReference type="ARBA" id="ARBA00022827"/>
    </source>
</evidence>
<accession>A0A1I5JG38</accession>
<dbReference type="PANTHER" id="PTHR11632:SF51">
    <property type="entry name" value="SUCCINATE DEHYDROGENASE [UBIQUINONE] FLAVOPROTEIN SUBUNIT, MITOCHONDRIAL"/>
    <property type="match status" value="1"/>
</dbReference>
<dbReference type="GO" id="GO:0008177">
    <property type="term" value="F:succinate dehydrogenase (quinone) activity"/>
    <property type="evidence" value="ECO:0007669"/>
    <property type="project" value="UniProtKB-EC"/>
</dbReference>
<evidence type="ECO:0000256" key="13">
    <source>
        <dbReference type="ARBA" id="ARBA00049220"/>
    </source>
</evidence>
<evidence type="ECO:0000256" key="12">
    <source>
        <dbReference type="ARBA" id="ARBA00023136"/>
    </source>
</evidence>
<feature type="active site" description="Proton acceptor" evidence="15">
    <location>
        <position position="298"/>
    </location>
</feature>
<evidence type="ECO:0000256" key="5">
    <source>
        <dbReference type="ARBA" id="ARBA00012792"/>
    </source>
</evidence>
<evidence type="ECO:0000313" key="24">
    <source>
        <dbReference type="Proteomes" id="UP000199236"/>
    </source>
</evidence>
<evidence type="ECO:0000259" key="21">
    <source>
        <dbReference type="Pfam" id="PF00890"/>
    </source>
</evidence>
<evidence type="ECO:0000256" key="6">
    <source>
        <dbReference type="ARBA" id="ARBA00019965"/>
    </source>
</evidence>
<feature type="modified residue" description="Tele-8alpha-FAD histidine" evidence="18">
    <location>
        <position position="56"/>
    </location>
</feature>
<reference evidence="23 24" key="1">
    <citation type="submission" date="2016-10" db="EMBL/GenBank/DDBJ databases">
        <authorList>
            <person name="de Groot N.N."/>
        </authorList>
    </citation>
    <scope>NUCLEOTIDE SEQUENCE [LARGE SCALE GENOMIC DNA]</scope>
    <source>
        <strain evidence="23 24">CGMCC 1.9157</strain>
    </source>
</reference>
<evidence type="ECO:0000256" key="7">
    <source>
        <dbReference type="ARBA" id="ARBA00022448"/>
    </source>
</evidence>
<keyword evidence="8 17" id="KW-0285">Flavoprotein</keyword>
<dbReference type="InterPro" id="IPR003952">
    <property type="entry name" value="FRD_SDH_FAD_BS"/>
</dbReference>
<comment type="pathway">
    <text evidence="2 19">Carbohydrate metabolism; tricarboxylic acid cycle; fumarate from succinate (bacterial route): step 1/1.</text>
</comment>
<comment type="similarity">
    <text evidence="3 19">Belongs to the FAD-dependent oxidoreductase 2 family. FRD/SDH subfamily.</text>
</comment>
<dbReference type="FunFam" id="1.20.58.100:FF:000001">
    <property type="entry name" value="Succinate dehydrogenase flavoprotein subunit (SdhA)"/>
    <property type="match status" value="1"/>
</dbReference>
<keyword evidence="19" id="KW-0997">Cell inner membrane</keyword>
<dbReference type="InterPro" id="IPR030664">
    <property type="entry name" value="SdhA/FrdA/AprA"/>
</dbReference>
<feature type="binding site" evidence="17">
    <location>
        <begin position="48"/>
        <end position="63"/>
    </location>
    <ligand>
        <name>FAD</name>
        <dbReference type="ChEBI" id="CHEBI:57692"/>
    </ligand>
</feature>
<evidence type="ECO:0000256" key="20">
    <source>
        <dbReference type="SAM" id="MobiDB-lite"/>
    </source>
</evidence>